<protein>
    <submittedName>
        <fullName evidence="2">Uncharacterized protein</fullName>
    </submittedName>
</protein>
<organism evidence="2">
    <name type="scientific">marine sediment metagenome</name>
    <dbReference type="NCBI Taxonomy" id="412755"/>
    <lineage>
        <taxon>unclassified sequences</taxon>
        <taxon>metagenomes</taxon>
        <taxon>ecological metagenomes</taxon>
    </lineage>
</organism>
<proteinExistence type="predicted"/>
<feature type="compositionally biased region" description="Polar residues" evidence="1">
    <location>
        <begin position="8"/>
        <end position="24"/>
    </location>
</feature>
<reference evidence="2" key="1">
    <citation type="journal article" date="2014" name="Front. Microbiol.">
        <title>High frequency of phylogenetically diverse reductive dehalogenase-homologous genes in deep subseafloor sedimentary metagenomes.</title>
        <authorList>
            <person name="Kawai M."/>
            <person name="Futagami T."/>
            <person name="Toyoda A."/>
            <person name="Takaki Y."/>
            <person name="Nishi S."/>
            <person name="Hori S."/>
            <person name="Arai W."/>
            <person name="Tsubouchi T."/>
            <person name="Morono Y."/>
            <person name="Uchiyama I."/>
            <person name="Ito T."/>
            <person name="Fujiyama A."/>
            <person name="Inagaki F."/>
            <person name="Takami H."/>
        </authorList>
    </citation>
    <scope>NUCLEOTIDE SEQUENCE</scope>
    <source>
        <strain evidence="2">Expedition CK06-06</strain>
    </source>
</reference>
<name>X0TAK5_9ZZZZ</name>
<accession>X0TAK5</accession>
<comment type="caution">
    <text evidence="2">The sequence shown here is derived from an EMBL/GenBank/DDBJ whole genome shotgun (WGS) entry which is preliminary data.</text>
</comment>
<feature type="region of interest" description="Disordered" evidence="1">
    <location>
        <begin position="1"/>
        <end position="33"/>
    </location>
</feature>
<evidence type="ECO:0000256" key="1">
    <source>
        <dbReference type="SAM" id="MobiDB-lite"/>
    </source>
</evidence>
<dbReference type="AlphaFoldDB" id="X0TAK5"/>
<evidence type="ECO:0000313" key="2">
    <source>
        <dbReference type="EMBL" id="GAF90244.1"/>
    </source>
</evidence>
<feature type="non-terminal residue" evidence="2">
    <location>
        <position position="33"/>
    </location>
</feature>
<dbReference type="EMBL" id="BARS01019381">
    <property type="protein sequence ID" value="GAF90244.1"/>
    <property type="molecule type" value="Genomic_DNA"/>
</dbReference>
<gene>
    <name evidence="2" type="ORF">S01H1_31414</name>
</gene>
<sequence>MAQKTRPGLQTTIDSNLPDNTTDFITPLLHREE</sequence>